<evidence type="ECO:0000256" key="3">
    <source>
        <dbReference type="ARBA" id="ARBA00022729"/>
    </source>
</evidence>
<dbReference type="Pfam" id="PF14380">
    <property type="entry name" value="WAK_assoc"/>
    <property type="match status" value="1"/>
</dbReference>
<dbReference type="GO" id="GO:0030247">
    <property type="term" value="F:polysaccharide binding"/>
    <property type="evidence" value="ECO:0007669"/>
    <property type="project" value="InterPro"/>
</dbReference>
<dbReference type="AlphaFoldDB" id="A0A978VLI8"/>
<reference evidence="10" key="1">
    <citation type="journal article" date="2021" name="Front. Plant Sci.">
        <title>Chromosome-Scale Genome Assembly for Chinese Sour Jujube and Insights Into Its Genome Evolution and Domestication Signature.</title>
        <authorList>
            <person name="Shen L.-Y."/>
            <person name="Luo H."/>
            <person name="Wang X.-L."/>
            <person name="Wang X.-M."/>
            <person name="Qiu X.-J."/>
            <person name="Liu H."/>
            <person name="Zhou S.-S."/>
            <person name="Jia K.-H."/>
            <person name="Nie S."/>
            <person name="Bao Y.-T."/>
            <person name="Zhang R.-G."/>
            <person name="Yun Q.-Z."/>
            <person name="Chai Y.-H."/>
            <person name="Lu J.-Y."/>
            <person name="Li Y."/>
            <person name="Zhao S.-W."/>
            <person name="Mao J.-F."/>
            <person name="Jia S.-G."/>
            <person name="Mao Y.-M."/>
        </authorList>
    </citation>
    <scope>NUCLEOTIDE SEQUENCE</scope>
    <source>
        <strain evidence="10">AT0</strain>
        <tissue evidence="10">Leaf</tissue>
    </source>
</reference>
<evidence type="ECO:0000256" key="5">
    <source>
        <dbReference type="ARBA" id="ARBA00047899"/>
    </source>
</evidence>
<comment type="caution">
    <text evidence="10">The sequence shown here is derived from an EMBL/GenBank/DDBJ whole genome shotgun (WGS) entry which is preliminary data.</text>
</comment>
<feature type="domain" description="Wall-associated receptor kinase C-terminal" evidence="9">
    <location>
        <begin position="152"/>
        <end position="222"/>
    </location>
</feature>
<feature type="transmembrane region" description="Helical" evidence="7">
    <location>
        <begin position="258"/>
        <end position="277"/>
    </location>
</feature>
<keyword evidence="7" id="KW-0812">Transmembrane</keyword>
<comment type="subcellular location">
    <subcellularLocation>
        <location evidence="1">Membrane</location>
        <topology evidence="1">Single-pass membrane protein</topology>
    </subcellularLocation>
</comment>
<dbReference type="PANTHER" id="PTHR33138:SF11">
    <property type="entry name" value="KINASE-LIKE PROTEIN"/>
    <property type="match status" value="1"/>
</dbReference>
<proteinExistence type="predicted"/>
<gene>
    <name evidence="10" type="ORF">FEM48_Zijuj04G0186700</name>
</gene>
<dbReference type="GO" id="GO:0016020">
    <property type="term" value="C:membrane"/>
    <property type="evidence" value="ECO:0007669"/>
    <property type="project" value="UniProtKB-SubCell"/>
</dbReference>
<dbReference type="InterPro" id="IPR025287">
    <property type="entry name" value="WAK_GUB"/>
</dbReference>
<feature type="domain" description="Wall-associated receptor kinase galacturonan-binding" evidence="8">
    <location>
        <begin position="296"/>
        <end position="339"/>
    </location>
</feature>
<dbReference type="EMBL" id="JAEACU010000004">
    <property type="protein sequence ID" value="KAH7533957.1"/>
    <property type="molecule type" value="Genomic_DNA"/>
</dbReference>
<accession>A0A978VLI8</accession>
<keyword evidence="4" id="KW-0325">Glycoprotein</keyword>
<evidence type="ECO:0000259" key="8">
    <source>
        <dbReference type="Pfam" id="PF13947"/>
    </source>
</evidence>
<keyword evidence="7" id="KW-0472">Membrane</keyword>
<organism evidence="10 11">
    <name type="scientific">Ziziphus jujuba var. spinosa</name>
    <dbReference type="NCBI Taxonomy" id="714518"/>
    <lineage>
        <taxon>Eukaryota</taxon>
        <taxon>Viridiplantae</taxon>
        <taxon>Streptophyta</taxon>
        <taxon>Embryophyta</taxon>
        <taxon>Tracheophyta</taxon>
        <taxon>Spermatophyta</taxon>
        <taxon>Magnoliopsida</taxon>
        <taxon>eudicotyledons</taxon>
        <taxon>Gunneridae</taxon>
        <taxon>Pentapetalae</taxon>
        <taxon>rosids</taxon>
        <taxon>fabids</taxon>
        <taxon>Rosales</taxon>
        <taxon>Rhamnaceae</taxon>
        <taxon>Paliureae</taxon>
        <taxon>Ziziphus</taxon>
    </lineage>
</organism>
<dbReference type="PANTHER" id="PTHR33138">
    <property type="entry name" value="OS01G0690200 PROTEIN"/>
    <property type="match status" value="1"/>
</dbReference>
<keyword evidence="3" id="KW-0732">Signal</keyword>
<dbReference type="Pfam" id="PF13947">
    <property type="entry name" value="GUB_WAK_bind"/>
    <property type="match status" value="2"/>
</dbReference>
<evidence type="ECO:0000256" key="7">
    <source>
        <dbReference type="SAM" id="Phobius"/>
    </source>
</evidence>
<evidence type="ECO:0000313" key="11">
    <source>
        <dbReference type="Proteomes" id="UP000813462"/>
    </source>
</evidence>
<evidence type="ECO:0000256" key="1">
    <source>
        <dbReference type="ARBA" id="ARBA00004167"/>
    </source>
</evidence>
<dbReference type="GO" id="GO:0004674">
    <property type="term" value="F:protein serine/threonine kinase activity"/>
    <property type="evidence" value="ECO:0007669"/>
    <property type="project" value="UniProtKB-EC"/>
</dbReference>
<name>A0A978VLI8_ZIZJJ</name>
<evidence type="ECO:0000259" key="9">
    <source>
        <dbReference type="Pfam" id="PF14380"/>
    </source>
</evidence>
<dbReference type="InterPro" id="IPR032872">
    <property type="entry name" value="WAK_assoc_C"/>
</dbReference>
<dbReference type="Proteomes" id="UP000813462">
    <property type="component" value="Unassembled WGS sequence"/>
</dbReference>
<comment type="catalytic activity">
    <reaction evidence="6">
        <text>L-seryl-[protein] + ATP = O-phospho-L-seryl-[protein] + ADP + H(+)</text>
        <dbReference type="Rhea" id="RHEA:17989"/>
        <dbReference type="Rhea" id="RHEA-COMP:9863"/>
        <dbReference type="Rhea" id="RHEA-COMP:11604"/>
        <dbReference type="ChEBI" id="CHEBI:15378"/>
        <dbReference type="ChEBI" id="CHEBI:29999"/>
        <dbReference type="ChEBI" id="CHEBI:30616"/>
        <dbReference type="ChEBI" id="CHEBI:83421"/>
        <dbReference type="ChEBI" id="CHEBI:456216"/>
        <dbReference type="EC" id="2.7.11.1"/>
    </reaction>
</comment>
<protein>
    <recommendedName>
        <fullName evidence="2">non-specific serine/threonine protein kinase</fullName>
        <ecNumber evidence="2">2.7.11.1</ecNumber>
    </recommendedName>
</protein>
<feature type="domain" description="Wall-associated receptor kinase galacturonan-binding" evidence="8">
    <location>
        <begin position="31"/>
        <end position="83"/>
    </location>
</feature>
<comment type="catalytic activity">
    <reaction evidence="5">
        <text>L-threonyl-[protein] + ATP = O-phospho-L-threonyl-[protein] + ADP + H(+)</text>
        <dbReference type="Rhea" id="RHEA:46608"/>
        <dbReference type="Rhea" id="RHEA-COMP:11060"/>
        <dbReference type="Rhea" id="RHEA-COMP:11605"/>
        <dbReference type="ChEBI" id="CHEBI:15378"/>
        <dbReference type="ChEBI" id="CHEBI:30013"/>
        <dbReference type="ChEBI" id="CHEBI:30616"/>
        <dbReference type="ChEBI" id="CHEBI:61977"/>
        <dbReference type="ChEBI" id="CHEBI:456216"/>
        <dbReference type="EC" id="2.7.11.1"/>
    </reaction>
</comment>
<evidence type="ECO:0000256" key="2">
    <source>
        <dbReference type="ARBA" id="ARBA00012513"/>
    </source>
</evidence>
<sequence>MEEIFDTLRRQAYGGETHTYVSHRLSIGSACIDYPFWGDGRPDGCGYPHLYLHCNKSQPTIDIMGVKYRVLDIDQNTQILHITRDDFSNDLLCSPTYPNTTFDLDQFEYAPDFEGVTLYYDCPPAVQGMAGYFNCTHRSTHKNGIIGNEPQTMGCNSSLRVGMRRSYFGVIWDLPKLAEALKEGFGLKYKVDTWLCSNCTKSGGACGYDMDSKQPTCYCADGSSGQRPCPLRKDVELGTDLGLLGVTTEEEKEIAMKMLLASLIIIFFSSFIFWLLLVTIRFRPCLSLDWFRSCINRFNCGNITGVDYPLSGYGRLEGCGYPHLHLDCNKSHPTINIMGVKYKELNLKRMWDFEPHSLDSSEFLPNPAELVVMTWIPSNQLATVQMEAHAVPHHHKLQAKMQKLPTQLL</sequence>
<evidence type="ECO:0000313" key="10">
    <source>
        <dbReference type="EMBL" id="KAH7533957.1"/>
    </source>
</evidence>
<evidence type="ECO:0000256" key="6">
    <source>
        <dbReference type="ARBA" id="ARBA00048679"/>
    </source>
</evidence>
<evidence type="ECO:0000256" key="4">
    <source>
        <dbReference type="ARBA" id="ARBA00023180"/>
    </source>
</evidence>
<dbReference type="EC" id="2.7.11.1" evidence="2"/>
<keyword evidence="7" id="KW-1133">Transmembrane helix</keyword>